<gene>
    <name evidence="4" type="ORF">OM075_10080</name>
</gene>
<reference evidence="4" key="1">
    <citation type="submission" date="2022-10" db="EMBL/GenBank/DDBJ databases">
        <authorList>
            <person name="Yu W.X."/>
        </authorList>
    </citation>
    <scope>NUCLEOTIDE SEQUENCE</scope>
    <source>
        <strain evidence="4">AAT</strain>
    </source>
</reference>
<keyword evidence="2" id="KW-0732">Signal</keyword>
<evidence type="ECO:0000256" key="1">
    <source>
        <dbReference type="ARBA" id="ARBA00023284"/>
    </source>
</evidence>
<keyword evidence="5" id="KW-1185">Reference proteome</keyword>
<organism evidence="4 5">
    <name type="scientific">Plebeiibacterium sediminum</name>
    <dbReference type="NCBI Taxonomy" id="2992112"/>
    <lineage>
        <taxon>Bacteria</taxon>
        <taxon>Pseudomonadati</taxon>
        <taxon>Bacteroidota</taxon>
        <taxon>Bacteroidia</taxon>
        <taxon>Marinilabiliales</taxon>
        <taxon>Marinilabiliaceae</taxon>
        <taxon>Plebeiibacterium</taxon>
    </lineage>
</organism>
<protein>
    <submittedName>
        <fullName evidence="4">Thioredoxin domain-containing protein</fullName>
    </submittedName>
</protein>
<evidence type="ECO:0000313" key="5">
    <source>
        <dbReference type="Proteomes" id="UP001209229"/>
    </source>
</evidence>
<evidence type="ECO:0000313" key="4">
    <source>
        <dbReference type="EMBL" id="MCW3786817.1"/>
    </source>
</evidence>
<comment type="caution">
    <text evidence="4">The sequence shown here is derived from an EMBL/GenBank/DDBJ whole genome shotgun (WGS) entry which is preliminary data.</text>
</comment>
<dbReference type="PROSITE" id="PS00194">
    <property type="entry name" value="THIOREDOXIN_1"/>
    <property type="match status" value="1"/>
</dbReference>
<dbReference type="Pfam" id="PF00085">
    <property type="entry name" value="Thioredoxin"/>
    <property type="match status" value="1"/>
</dbReference>
<dbReference type="InterPro" id="IPR036249">
    <property type="entry name" value="Thioredoxin-like_sf"/>
</dbReference>
<keyword evidence="1" id="KW-0676">Redox-active center</keyword>
<sequence length="412" mass="46645">MMKRVIKRLQVIVILCTLASSFAVAQNQSIHFEETTSWNKIVKRALEEKRLIFVDCYADWCGPCKKLASEVFTQDKVAEFFNSNFINASYNVEKSEDAKRLAQVWQVSALPTLMFIDPETEQPVHKLVGSGDAEWLIAGAKQALDPEKRLDAMLSRYNNGDRDPAFMIRLVKALSTAGMAQELEKITKEFLSGLNIDQLATPVVWSLIVQYENDPLSKTLLTVRDNAERFYALPGQNQKQLVQTKLASAILDKAMQYSMNPNLAVYDKEAYDAFVDYLVTAEEPGKSMAAVWLNTSMLSRQGDWKKMLEVMRAVKDEQILPPQVYGKYFLFYMQSLAKMEDKSAVDGGVKWIEELIAEAVGEDISTYYIRTTLYGAEAGLYEAAERYGKAQKAKKEMEKYVNLIKEATASNQ</sequence>
<dbReference type="RefSeq" id="WP_301190382.1">
    <property type="nucleotide sequence ID" value="NZ_JAPDPJ010000019.1"/>
</dbReference>
<evidence type="ECO:0000256" key="2">
    <source>
        <dbReference type="SAM" id="SignalP"/>
    </source>
</evidence>
<proteinExistence type="predicted"/>
<dbReference type="InterPro" id="IPR017937">
    <property type="entry name" value="Thioredoxin_CS"/>
</dbReference>
<dbReference type="EMBL" id="JAPDPJ010000019">
    <property type="protein sequence ID" value="MCW3786817.1"/>
    <property type="molecule type" value="Genomic_DNA"/>
</dbReference>
<dbReference type="AlphaFoldDB" id="A0AAE3M414"/>
<feature type="chain" id="PRO_5041963328" evidence="2">
    <location>
        <begin position="26"/>
        <end position="412"/>
    </location>
</feature>
<dbReference type="SUPFAM" id="SSF52833">
    <property type="entry name" value="Thioredoxin-like"/>
    <property type="match status" value="1"/>
</dbReference>
<feature type="signal peptide" evidence="2">
    <location>
        <begin position="1"/>
        <end position="25"/>
    </location>
</feature>
<feature type="domain" description="Thioredoxin" evidence="3">
    <location>
        <begin position="13"/>
        <end position="145"/>
    </location>
</feature>
<dbReference type="InterPro" id="IPR013766">
    <property type="entry name" value="Thioredoxin_domain"/>
</dbReference>
<dbReference type="Proteomes" id="UP001209229">
    <property type="component" value="Unassembled WGS sequence"/>
</dbReference>
<name>A0AAE3M414_9BACT</name>
<evidence type="ECO:0000259" key="3">
    <source>
        <dbReference type="PROSITE" id="PS51352"/>
    </source>
</evidence>
<dbReference type="PROSITE" id="PS51352">
    <property type="entry name" value="THIOREDOXIN_2"/>
    <property type="match status" value="1"/>
</dbReference>
<accession>A0AAE3M414</accession>
<dbReference type="Gene3D" id="3.40.30.10">
    <property type="entry name" value="Glutaredoxin"/>
    <property type="match status" value="1"/>
</dbReference>